<accession>A0ABW8VF38</accession>
<reference evidence="6 7" key="1">
    <citation type="submission" date="2024-11" db="EMBL/GenBank/DDBJ databases">
        <title>Draft genome sequences of two bacteria associated to sugarcane roots in Colombia.</title>
        <authorList>
            <person name="Pardo-Diaz S."/>
            <person name="Masmela-Mendoza J."/>
            <person name="Delgadillo-Duran P."/>
            <person name="Bautista E.J."/>
            <person name="Rojas-Tapias D.F."/>
        </authorList>
    </citation>
    <scope>NUCLEOTIDE SEQUENCE [LARGE SCALE GENOMIC DNA]</scope>
    <source>
        <strain evidence="6 7">Ap18</strain>
    </source>
</reference>
<evidence type="ECO:0000256" key="3">
    <source>
        <dbReference type="ARBA" id="ARBA00022827"/>
    </source>
</evidence>
<dbReference type="InterPro" id="IPR027477">
    <property type="entry name" value="Succ_DH/fumarate_Rdtase_cat_sf"/>
</dbReference>
<name>A0ABW8VF38_9PROT</name>
<evidence type="ECO:0000313" key="6">
    <source>
        <dbReference type="EMBL" id="MFL7905070.1"/>
    </source>
</evidence>
<protein>
    <submittedName>
        <fullName evidence="6">FAD-dependent oxidoreductase</fullName>
    </submittedName>
</protein>
<dbReference type="PANTHER" id="PTHR43400">
    <property type="entry name" value="FUMARATE REDUCTASE"/>
    <property type="match status" value="1"/>
</dbReference>
<dbReference type="InterPro" id="IPR036188">
    <property type="entry name" value="FAD/NAD-bd_sf"/>
</dbReference>
<dbReference type="EMBL" id="JBJLSN010000065">
    <property type="protein sequence ID" value="MFL7905070.1"/>
    <property type="molecule type" value="Genomic_DNA"/>
</dbReference>
<keyword evidence="3" id="KW-0274">FAD</keyword>
<evidence type="ECO:0000256" key="2">
    <source>
        <dbReference type="ARBA" id="ARBA00022630"/>
    </source>
</evidence>
<proteinExistence type="predicted"/>
<evidence type="ECO:0000256" key="1">
    <source>
        <dbReference type="ARBA" id="ARBA00001974"/>
    </source>
</evidence>
<dbReference type="InterPro" id="IPR050315">
    <property type="entry name" value="FAD-oxidoreductase_2"/>
</dbReference>
<dbReference type="Gene3D" id="3.90.700.10">
    <property type="entry name" value="Succinate dehydrogenase/fumarate reductase flavoprotein, catalytic domain"/>
    <property type="match status" value="1"/>
</dbReference>
<dbReference type="Pfam" id="PF00890">
    <property type="entry name" value="FAD_binding_2"/>
    <property type="match status" value="1"/>
</dbReference>
<dbReference type="Proteomes" id="UP001628281">
    <property type="component" value="Unassembled WGS sequence"/>
</dbReference>
<dbReference type="InterPro" id="IPR003953">
    <property type="entry name" value="FAD-dep_OxRdtase_2_FAD-bd"/>
</dbReference>
<gene>
    <name evidence="6" type="ORF">ACJ41P_28335</name>
</gene>
<comment type="caution">
    <text evidence="6">The sequence shown here is derived from an EMBL/GenBank/DDBJ whole genome shotgun (WGS) entry which is preliminary data.</text>
</comment>
<dbReference type="PANTHER" id="PTHR43400:SF7">
    <property type="entry name" value="FAD-DEPENDENT OXIDOREDUCTASE 2 FAD BINDING DOMAIN-CONTAINING PROTEIN"/>
    <property type="match status" value="1"/>
</dbReference>
<evidence type="ECO:0000256" key="4">
    <source>
        <dbReference type="ARBA" id="ARBA00023002"/>
    </source>
</evidence>
<dbReference type="RefSeq" id="WP_407825600.1">
    <property type="nucleotide sequence ID" value="NZ_JBJLSN010000065.1"/>
</dbReference>
<evidence type="ECO:0000313" key="7">
    <source>
        <dbReference type="Proteomes" id="UP001628281"/>
    </source>
</evidence>
<dbReference type="SUPFAM" id="SSF51905">
    <property type="entry name" value="FAD/NAD(P)-binding domain"/>
    <property type="match status" value="1"/>
</dbReference>
<keyword evidence="4" id="KW-0560">Oxidoreductase</keyword>
<sequence>MTEETRMSPAGNNIASDTPSDNDISDLVIVGCGIAGLSAAVTALQAGLSVTLLERAPEEDFGGNSRWTEAYMRMKNDSEIADDFEEHFAANAGLNIDPNVLAAAAEPYEYWPDYVKAHPFPDPEVIARFAERVPTTIGWLKEFGLRFEPQPIYLLTQNTQRIAAQGGGLALIERLMAEAKALGARVLYRTTALDLLRDGQGRIGGVHATGPDGLRVAIRGRSTVLASGGYQGNTEMMTRYMGARAKHVRPVARGGYYNRGEGIRMALDAGAAPAGDFGSYHAEPVDPRSRQPEAVIFIWPYGVLVNKRGERFLDEAPGTADATYDHITRVVADQPDGLAYVLFDDQVEDIPRWRTSIRSDVPAIEAPTLDALIDKLGLPAEATKATVAAYNAACPSDAAGFDPTRVDGLATTGLTPAKTNWARPLVKGPFRAFPIVSANCFTFGGLKVDVDARVLDGNGQPMPGLYAAGETVGLYHQVYTGSTSVLRGAVFGRLAAQHAAQDMAASRNAG</sequence>
<keyword evidence="2" id="KW-0285">Flavoprotein</keyword>
<keyword evidence="7" id="KW-1185">Reference proteome</keyword>
<dbReference type="Gene3D" id="3.50.50.60">
    <property type="entry name" value="FAD/NAD(P)-binding domain"/>
    <property type="match status" value="1"/>
</dbReference>
<evidence type="ECO:0000259" key="5">
    <source>
        <dbReference type="Pfam" id="PF00890"/>
    </source>
</evidence>
<dbReference type="PRINTS" id="PR00368">
    <property type="entry name" value="FADPNR"/>
</dbReference>
<feature type="domain" description="FAD-dependent oxidoreductase 2 FAD-binding" evidence="5">
    <location>
        <begin position="26"/>
        <end position="482"/>
    </location>
</feature>
<organism evidence="6 7">
    <name type="scientific">Azospirillum argentinense</name>
    <dbReference type="NCBI Taxonomy" id="2970906"/>
    <lineage>
        <taxon>Bacteria</taxon>
        <taxon>Pseudomonadati</taxon>
        <taxon>Pseudomonadota</taxon>
        <taxon>Alphaproteobacteria</taxon>
        <taxon>Rhodospirillales</taxon>
        <taxon>Azospirillaceae</taxon>
        <taxon>Azospirillum</taxon>
    </lineage>
</organism>
<dbReference type="SUPFAM" id="SSF56425">
    <property type="entry name" value="Succinate dehydrogenase/fumarate reductase flavoprotein, catalytic domain"/>
    <property type="match status" value="1"/>
</dbReference>
<comment type="cofactor">
    <cofactor evidence="1">
        <name>FAD</name>
        <dbReference type="ChEBI" id="CHEBI:57692"/>
    </cofactor>
</comment>